<protein>
    <submittedName>
        <fullName evidence="2">Uncharacterized protein</fullName>
    </submittedName>
</protein>
<dbReference type="Proteomes" id="UP000799437">
    <property type="component" value="Unassembled WGS sequence"/>
</dbReference>
<feature type="region of interest" description="Disordered" evidence="1">
    <location>
        <begin position="368"/>
        <end position="395"/>
    </location>
</feature>
<evidence type="ECO:0000256" key="1">
    <source>
        <dbReference type="SAM" id="MobiDB-lite"/>
    </source>
</evidence>
<feature type="region of interest" description="Disordered" evidence="1">
    <location>
        <begin position="1"/>
        <end position="51"/>
    </location>
</feature>
<dbReference type="EMBL" id="ML996579">
    <property type="protein sequence ID" value="KAF2754751.1"/>
    <property type="molecule type" value="Genomic_DNA"/>
</dbReference>
<feature type="region of interest" description="Disordered" evidence="1">
    <location>
        <begin position="264"/>
        <end position="294"/>
    </location>
</feature>
<feature type="region of interest" description="Disordered" evidence="1">
    <location>
        <begin position="154"/>
        <end position="180"/>
    </location>
</feature>
<feature type="compositionally biased region" description="Polar residues" evidence="1">
    <location>
        <begin position="1"/>
        <end position="11"/>
    </location>
</feature>
<reference evidence="2" key="1">
    <citation type="journal article" date="2020" name="Stud. Mycol.">
        <title>101 Dothideomycetes genomes: a test case for predicting lifestyles and emergence of pathogens.</title>
        <authorList>
            <person name="Haridas S."/>
            <person name="Albert R."/>
            <person name="Binder M."/>
            <person name="Bloem J."/>
            <person name="Labutti K."/>
            <person name="Salamov A."/>
            <person name="Andreopoulos B."/>
            <person name="Baker S."/>
            <person name="Barry K."/>
            <person name="Bills G."/>
            <person name="Bluhm B."/>
            <person name="Cannon C."/>
            <person name="Castanera R."/>
            <person name="Culley D."/>
            <person name="Daum C."/>
            <person name="Ezra D."/>
            <person name="Gonzalez J."/>
            <person name="Henrissat B."/>
            <person name="Kuo A."/>
            <person name="Liang C."/>
            <person name="Lipzen A."/>
            <person name="Lutzoni F."/>
            <person name="Magnuson J."/>
            <person name="Mondo S."/>
            <person name="Nolan M."/>
            <person name="Ohm R."/>
            <person name="Pangilinan J."/>
            <person name="Park H.-J."/>
            <person name="Ramirez L."/>
            <person name="Alfaro M."/>
            <person name="Sun H."/>
            <person name="Tritt A."/>
            <person name="Yoshinaga Y."/>
            <person name="Zwiers L.-H."/>
            <person name="Turgeon B."/>
            <person name="Goodwin S."/>
            <person name="Spatafora J."/>
            <person name="Crous P."/>
            <person name="Grigoriev I."/>
        </authorList>
    </citation>
    <scope>NUCLEOTIDE SEQUENCE</scope>
    <source>
        <strain evidence="2">CBS 121739</strain>
    </source>
</reference>
<feature type="compositionally biased region" description="Basic residues" evidence="1">
    <location>
        <begin position="544"/>
        <end position="556"/>
    </location>
</feature>
<evidence type="ECO:0000313" key="2">
    <source>
        <dbReference type="EMBL" id="KAF2754751.1"/>
    </source>
</evidence>
<dbReference type="GeneID" id="54486806"/>
<feature type="region of interest" description="Disordered" evidence="1">
    <location>
        <begin position="474"/>
        <end position="573"/>
    </location>
</feature>
<sequence>MSLRQPSSTDSGGAAKESKPVSNIQKSQGQQKNITSSISTGRNDKEPSECSSIEVRFINRPDGTPLTTIIERNSCSTLNSKASTLPTRWRFIRKEVPPISEGSIEHKTLMEPTCDQLRDSATPLAAVTGWKAPQPSSRVSTETAIIQTGTVVSAASYNPMPPPTRPEKSAAPEESPTELTNLRSAKQTLYCVFNTLLRILQSQHVDKRASEALLIDQCPRRAIIPPDMGKASWQLTNEPGKVICEVQVEAVSHTESSLPLKESFVAGSTSQKDPTGNSQDVTHAPISSTRITDRSPTYSLFPSLTLSPPVSPTFPPGKTISSSIREHRIEPSYKPKQDIISRLAIENEPARPTTSPNELHSECRERCKSRTGKSAEGSISAQPFSSDTETKTSSAKLATTGLGNAKSASRHSERNHLVFDINNNQSALFDASGDPFITAYPDRRVVHIHSAALPILLPIAAAEGIVRPIARRPKASLDVSRQDKDPIQSSPTVVAGRGHDRRRRRHTSLLDRLHDVSLVQTDGEAGGENQSAKDKEARTGQREAKRKPNKLIKQKKGSVSGAWGLRTDGGRDTPDLVQLEPISTNAPLPSAIPDEGQKLRHRVGSRFGRIFRSCFCQSRRGIGGDRNDDDELDESPRRVTPRRLSPAAK</sequence>
<dbReference type="OrthoDB" id="3907968at2759"/>
<feature type="compositionally biased region" description="Basic and acidic residues" evidence="1">
    <location>
        <begin position="531"/>
        <end position="543"/>
    </location>
</feature>
<feature type="compositionally biased region" description="Polar residues" evidence="1">
    <location>
        <begin position="266"/>
        <end position="290"/>
    </location>
</feature>
<dbReference type="RefSeq" id="XP_033597202.1">
    <property type="nucleotide sequence ID" value="XM_033745752.1"/>
</dbReference>
<organism evidence="2 3">
    <name type="scientific">Pseudovirgaria hyperparasitica</name>
    <dbReference type="NCBI Taxonomy" id="470096"/>
    <lineage>
        <taxon>Eukaryota</taxon>
        <taxon>Fungi</taxon>
        <taxon>Dikarya</taxon>
        <taxon>Ascomycota</taxon>
        <taxon>Pezizomycotina</taxon>
        <taxon>Dothideomycetes</taxon>
        <taxon>Dothideomycetes incertae sedis</taxon>
        <taxon>Acrospermales</taxon>
        <taxon>Acrospermaceae</taxon>
        <taxon>Pseudovirgaria</taxon>
    </lineage>
</organism>
<proteinExistence type="predicted"/>
<keyword evidence="3" id="KW-1185">Reference proteome</keyword>
<evidence type="ECO:0000313" key="3">
    <source>
        <dbReference type="Proteomes" id="UP000799437"/>
    </source>
</evidence>
<dbReference type="AlphaFoldDB" id="A0A6A6W0Z4"/>
<name>A0A6A6W0Z4_9PEZI</name>
<gene>
    <name evidence="2" type="ORF">EJ05DRAFT_488903</name>
</gene>
<feature type="compositionally biased region" description="Polar residues" evidence="1">
    <location>
        <begin position="20"/>
        <end position="41"/>
    </location>
</feature>
<feature type="region of interest" description="Disordered" evidence="1">
    <location>
        <begin position="619"/>
        <end position="649"/>
    </location>
</feature>
<feature type="compositionally biased region" description="Polar residues" evidence="1">
    <location>
        <begin position="377"/>
        <end position="395"/>
    </location>
</feature>
<accession>A0A6A6W0Z4</accession>